<reference evidence="2 3" key="1">
    <citation type="journal article" date="2018" name="BMC Genomics">
        <title>Genomic comparison of Trypanosoma conorhini and Trypanosoma rangeli to Trypanosoma cruzi strains of high and low virulence.</title>
        <authorList>
            <person name="Bradwell K.R."/>
            <person name="Koparde V.N."/>
            <person name="Matveyev A.V."/>
            <person name="Serrano M.G."/>
            <person name="Alves J.M."/>
            <person name="Parikh H."/>
            <person name="Huang B."/>
            <person name="Lee V."/>
            <person name="Espinosa-Alvarez O."/>
            <person name="Ortiz P.A."/>
            <person name="Costa-Martins A.G."/>
            <person name="Teixeira M.M."/>
            <person name="Buck G.A."/>
        </authorList>
    </citation>
    <scope>NUCLEOTIDE SEQUENCE [LARGE SCALE GENOMIC DNA]</scope>
    <source>
        <strain evidence="2 3">025E</strain>
    </source>
</reference>
<comment type="caution">
    <text evidence="2">The sequence shown here is derived from an EMBL/GenBank/DDBJ whole genome shotgun (WGS) entry which is preliminary data.</text>
</comment>
<dbReference type="EMBL" id="MKKU01000342">
    <property type="protein sequence ID" value="RNF14994.1"/>
    <property type="molecule type" value="Genomic_DNA"/>
</dbReference>
<sequence length="123" mass="12849">MPSAPPTAGSRHAGAVEVKPRRSPLDFFFRPCPDAALACGEDSLLRQKPAPAAPALKRRVLRRFPVPAGLFLGGRGLPLRAEGSGKWLRSGAQPPAPSRGGVGRGRGEHGSPRRPQATGAVAF</sequence>
<dbReference type="RefSeq" id="XP_029227339.1">
    <property type="nucleotide sequence ID" value="XM_029372545.1"/>
</dbReference>
<feature type="region of interest" description="Disordered" evidence="1">
    <location>
        <begin position="82"/>
        <end position="123"/>
    </location>
</feature>
<feature type="non-terminal residue" evidence="2">
    <location>
        <position position="123"/>
    </location>
</feature>
<dbReference type="GeneID" id="40319263"/>
<proteinExistence type="predicted"/>
<accession>A0A3R7KTE5</accession>
<name>A0A3R7KTE5_9TRYP</name>
<organism evidence="2 3">
    <name type="scientific">Trypanosoma conorhini</name>
    <dbReference type="NCBI Taxonomy" id="83891"/>
    <lineage>
        <taxon>Eukaryota</taxon>
        <taxon>Discoba</taxon>
        <taxon>Euglenozoa</taxon>
        <taxon>Kinetoplastea</taxon>
        <taxon>Metakinetoplastina</taxon>
        <taxon>Trypanosomatida</taxon>
        <taxon>Trypanosomatidae</taxon>
        <taxon>Trypanosoma</taxon>
    </lineage>
</organism>
<evidence type="ECO:0000313" key="3">
    <source>
        <dbReference type="Proteomes" id="UP000284403"/>
    </source>
</evidence>
<evidence type="ECO:0000256" key="1">
    <source>
        <dbReference type="SAM" id="MobiDB-lite"/>
    </source>
</evidence>
<protein>
    <submittedName>
        <fullName evidence="2">Uncharacterized protein</fullName>
    </submittedName>
</protein>
<keyword evidence="3" id="KW-1185">Reference proteome</keyword>
<dbReference type="Proteomes" id="UP000284403">
    <property type="component" value="Unassembled WGS sequence"/>
</dbReference>
<gene>
    <name evidence="2" type="ORF">Tco025E_05652</name>
</gene>
<evidence type="ECO:0000313" key="2">
    <source>
        <dbReference type="EMBL" id="RNF14994.1"/>
    </source>
</evidence>
<dbReference type="AlphaFoldDB" id="A0A3R7KTE5"/>